<accession>A0A3D9IX49</accession>
<evidence type="ECO:0000256" key="1">
    <source>
        <dbReference type="SAM" id="SignalP"/>
    </source>
</evidence>
<evidence type="ECO:0000313" key="3">
    <source>
        <dbReference type="EMBL" id="RED66079.1"/>
    </source>
</evidence>
<comment type="caution">
    <text evidence="3">The sequence shown here is derived from an EMBL/GenBank/DDBJ whole genome shotgun (WGS) entry which is preliminary data.</text>
</comment>
<proteinExistence type="predicted"/>
<feature type="chain" id="PRO_5038829883" evidence="1">
    <location>
        <begin position="24"/>
        <end position="334"/>
    </location>
</feature>
<dbReference type="Pfam" id="PF01522">
    <property type="entry name" value="Polysacc_deac_1"/>
    <property type="match status" value="1"/>
</dbReference>
<reference evidence="3 4" key="1">
    <citation type="submission" date="2018-07" db="EMBL/GenBank/DDBJ databases">
        <title>Genomic Encyclopedia of Type Strains, Phase III (KMG-III): the genomes of soil and plant-associated and newly described type strains.</title>
        <authorList>
            <person name="Whitman W."/>
        </authorList>
    </citation>
    <scope>NUCLEOTIDE SEQUENCE [LARGE SCALE GENOMIC DNA]</scope>
    <source>
        <strain evidence="3 4">CECT 8236</strain>
    </source>
</reference>
<dbReference type="GO" id="GO:0005975">
    <property type="term" value="P:carbohydrate metabolic process"/>
    <property type="evidence" value="ECO:0007669"/>
    <property type="project" value="InterPro"/>
</dbReference>
<keyword evidence="4" id="KW-1185">Reference proteome</keyword>
<dbReference type="GO" id="GO:0016020">
    <property type="term" value="C:membrane"/>
    <property type="evidence" value="ECO:0007669"/>
    <property type="project" value="TreeGrafter"/>
</dbReference>
<dbReference type="EMBL" id="QRDY01000001">
    <property type="protein sequence ID" value="RED66079.1"/>
    <property type="molecule type" value="Genomic_DNA"/>
</dbReference>
<dbReference type="SUPFAM" id="SSF88713">
    <property type="entry name" value="Glycoside hydrolase/deacetylase"/>
    <property type="match status" value="1"/>
</dbReference>
<dbReference type="InterPro" id="IPR002509">
    <property type="entry name" value="NODB_dom"/>
</dbReference>
<dbReference type="RefSeq" id="WP_115991029.1">
    <property type="nucleotide sequence ID" value="NZ_QRDY01000001.1"/>
</dbReference>
<feature type="signal peptide" evidence="1">
    <location>
        <begin position="1"/>
        <end position="23"/>
    </location>
</feature>
<evidence type="ECO:0000259" key="2">
    <source>
        <dbReference type="PROSITE" id="PS51677"/>
    </source>
</evidence>
<organism evidence="3 4">
    <name type="scientific">Cohnella lupini</name>
    <dbReference type="NCBI Taxonomy" id="1294267"/>
    <lineage>
        <taxon>Bacteria</taxon>
        <taxon>Bacillati</taxon>
        <taxon>Bacillota</taxon>
        <taxon>Bacilli</taxon>
        <taxon>Bacillales</taxon>
        <taxon>Paenibacillaceae</taxon>
        <taxon>Cohnella</taxon>
    </lineage>
</organism>
<dbReference type="GO" id="GO:0016810">
    <property type="term" value="F:hydrolase activity, acting on carbon-nitrogen (but not peptide) bonds"/>
    <property type="evidence" value="ECO:0007669"/>
    <property type="project" value="InterPro"/>
</dbReference>
<dbReference type="InterPro" id="IPR050248">
    <property type="entry name" value="Polysacc_deacetylase_ArnD"/>
</dbReference>
<dbReference type="InterPro" id="IPR011330">
    <property type="entry name" value="Glyco_hydro/deAcase_b/a-brl"/>
</dbReference>
<gene>
    <name evidence="3" type="ORF">DFP95_101577</name>
</gene>
<keyword evidence="1" id="KW-0732">Signal</keyword>
<protein>
    <submittedName>
        <fullName evidence="3">Putative sporulation protein (Polysaccharide deacetylase family)</fullName>
    </submittedName>
</protein>
<dbReference type="OrthoDB" id="9812065at2"/>
<name>A0A3D9IX49_9BACL</name>
<dbReference type="PANTHER" id="PTHR10587:SF80">
    <property type="entry name" value="CHITOOLIGOSACCHARIDE DEACETYLASE"/>
    <property type="match status" value="1"/>
</dbReference>
<dbReference type="PANTHER" id="PTHR10587">
    <property type="entry name" value="GLYCOSYL TRANSFERASE-RELATED"/>
    <property type="match status" value="1"/>
</dbReference>
<dbReference type="Proteomes" id="UP000256869">
    <property type="component" value="Unassembled WGS sequence"/>
</dbReference>
<dbReference type="Gene3D" id="3.20.20.370">
    <property type="entry name" value="Glycoside hydrolase/deacetylase"/>
    <property type="match status" value="1"/>
</dbReference>
<evidence type="ECO:0000313" key="4">
    <source>
        <dbReference type="Proteomes" id="UP000256869"/>
    </source>
</evidence>
<dbReference type="CDD" id="cd10950">
    <property type="entry name" value="CE4_BsYlxY_like"/>
    <property type="match status" value="1"/>
</dbReference>
<dbReference type="AlphaFoldDB" id="A0A3D9IX49"/>
<dbReference type="PROSITE" id="PS51677">
    <property type="entry name" value="NODB"/>
    <property type="match status" value="1"/>
</dbReference>
<sequence>MKSKKTAGMLLAIILCMSAVLLAGTYGPLQPFVQSVKSVQPQSVSAIAFVDGQAEDELMKWIKSEAVKQERPAINAVIDRVWKAIPGYDGRTVDIRATYARAKQLSSAPLGERSIPWVYRTVKPAIGLNDLPLQPIYRGNSAKPMVAFMINVAWGDEYLLPMLDILKETGVKATFFFDGTWLSKHADTAKSIIAQGHEASNHAYTHPDMSKLGEARQREEIGKTEALLKNLGVKNVWFAPPSGYYNSNTVKVASEFGLKTVLWTLDTIDWMKPDPSTVVAKVANKAGPGTLILMHPTSSSLGALRGMIKVVRAKGYVLGTVSETLSPERVDARL</sequence>
<feature type="domain" description="NodB homology" evidence="2">
    <location>
        <begin position="144"/>
        <end position="319"/>
    </location>
</feature>